<geneLocation type="plasmid" evidence="2 3">
    <name>punmamed2</name>
</geneLocation>
<proteinExistence type="predicted"/>
<gene>
    <name evidence="2" type="ORF">N8I84_41210</name>
</gene>
<name>A0ABY6EFC6_9ACTN</name>
<dbReference type="EMBL" id="CP106794">
    <property type="protein sequence ID" value="UXY24872.1"/>
    <property type="molecule type" value="Genomic_DNA"/>
</dbReference>
<reference evidence="2" key="1">
    <citation type="submission" date="2022-10" db="EMBL/GenBank/DDBJ databases">
        <authorList>
            <person name="Mo P."/>
        </authorList>
    </citation>
    <scope>NUCLEOTIDE SEQUENCE</scope>
    <source>
        <strain evidence="2">HUAS 13-4</strain>
        <plasmid evidence="2">punmamed2</plasmid>
    </source>
</reference>
<evidence type="ECO:0000256" key="1">
    <source>
        <dbReference type="SAM" id="MobiDB-lite"/>
    </source>
</evidence>
<sequence>MGKEERDLARRAEEQGFEVRRTSRGHYLVTKDGRPVTTISGTSSDHRALKNAKAQLKRAGFVDK</sequence>
<evidence type="ECO:0000313" key="3">
    <source>
        <dbReference type="Proteomes" id="UP001061298"/>
    </source>
</evidence>
<dbReference type="Proteomes" id="UP001061298">
    <property type="component" value="Plasmid punmamed2"/>
</dbReference>
<organism evidence="2 3">
    <name type="scientific">Streptomyces cynarae</name>
    <dbReference type="NCBI Taxonomy" id="2981134"/>
    <lineage>
        <taxon>Bacteria</taxon>
        <taxon>Bacillati</taxon>
        <taxon>Actinomycetota</taxon>
        <taxon>Actinomycetes</taxon>
        <taxon>Kitasatosporales</taxon>
        <taxon>Streptomycetaceae</taxon>
        <taxon>Streptomyces</taxon>
    </lineage>
</organism>
<accession>A0ABY6EFC6</accession>
<protein>
    <recommendedName>
        <fullName evidence="4">Type II toxin-antitoxin system HicA family toxin</fullName>
    </recommendedName>
</protein>
<evidence type="ECO:0000313" key="2">
    <source>
        <dbReference type="EMBL" id="UXY24872.1"/>
    </source>
</evidence>
<dbReference type="RefSeq" id="WP_263235093.1">
    <property type="nucleotide sequence ID" value="NZ_CP106794.1"/>
</dbReference>
<evidence type="ECO:0008006" key="4">
    <source>
        <dbReference type="Google" id="ProtNLM"/>
    </source>
</evidence>
<keyword evidence="3" id="KW-1185">Reference proteome</keyword>
<feature type="region of interest" description="Disordered" evidence="1">
    <location>
        <begin position="24"/>
        <end position="48"/>
    </location>
</feature>
<keyword evidence="2" id="KW-0614">Plasmid</keyword>